<dbReference type="SUPFAM" id="SSF55785">
    <property type="entry name" value="PYP-like sensor domain (PAS domain)"/>
    <property type="match status" value="1"/>
</dbReference>
<organism evidence="7 8">
    <name type="scientific">Methanofollis liminatans DSM 4140</name>
    <dbReference type="NCBI Taxonomy" id="28892"/>
    <lineage>
        <taxon>Archaea</taxon>
        <taxon>Methanobacteriati</taxon>
        <taxon>Methanobacteriota</taxon>
        <taxon>Stenosarchaea group</taxon>
        <taxon>Methanomicrobia</taxon>
        <taxon>Methanomicrobiales</taxon>
        <taxon>Methanomicrobiaceae</taxon>
        <taxon>Methanofollis</taxon>
    </lineage>
</organism>
<dbReference type="CDD" id="cd00130">
    <property type="entry name" value="PAS"/>
    <property type="match status" value="1"/>
</dbReference>
<dbReference type="GO" id="GO:0004888">
    <property type="term" value="F:transmembrane signaling receptor activity"/>
    <property type="evidence" value="ECO:0007669"/>
    <property type="project" value="InterPro"/>
</dbReference>
<dbReference type="InterPro" id="IPR035965">
    <property type="entry name" value="PAS-like_dom_sf"/>
</dbReference>
<dbReference type="SMART" id="SM00283">
    <property type="entry name" value="MA"/>
    <property type="match status" value="1"/>
</dbReference>
<dbReference type="CDD" id="cd11386">
    <property type="entry name" value="MCP_signal"/>
    <property type="match status" value="1"/>
</dbReference>
<dbReference type="PROSITE" id="PS50111">
    <property type="entry name" value="CHEMOTAXIS_TRANSDUC_2"/>
    <property type="match status" value="1"/>
</dbReference>
<dbReference type="InterPro" id="IPR013656">
    <property type="entry name" value="PAS_4"/>
</dbReference>
<dbReference type="GO" id="GO:0016020">
    <property type="term" value="C:membrane"/>
    <property type="evidence" value="ECO:0007669"/>
    <property type="project" value="InterPro"/>
</dbReference>
<dbReference type="PROSITE" id="PS50112">
    <property type="entry name" value="PAS"/>
    <property type="match status" value="1"/>
</dbReference>
<dbReference type="Gene3D" id="1.10.287.950">
    <property type="entry name" value="Methyl-accepting chemotaxis protein"/>
    <property type="match status" value="1"/>
</dbReference>
<protein>
    <submittedName>
        <fullName evidence="7">Methyl-accepting chemotaxis sensory transducer with Pas/Pac sensor</fullName>
    </submittedName>
</protein>
<accession>J1KZ59</accession>
<dbReference type="OrthoDB" id="8523at2157"/>
<dbReference type="Proteomes" id="UP000005095">
    <property type="component" value="Chromosome"/>
</dbReference>
<dbReference type="PRINTS" id="PR00260">
    <property type="entry name" value="CHEMTRNSDUCR"/>
</dbReference>
<dbReference type="GO" id="GO:0007165">
    <property type="term" value="P:signal transduction"/>
    <property type="evidence" value="ECO:0007669"/>
    <property type="project" value="UniProtKB-KW"/>
</dbReference>
<dbReference type="SMART" id="SM00304">
    <property type="entry name" value="HAMP"/>
    <property type="match status" value="4"/>
</dbReference>
<evidence type="ECO:0000256" key="2">
    <source>
        <dbReference type="ARBA" id="ARBA00029447"/>
    </source>
</evidence>
<dbReference type="SMART" id="SM00091">
    <property type="entry name" value="PAS"/>
    <property type="match status" value="1"/>
</dbReference>
<reference evidence="7 8" key="1">
    <citation type="submission" date="2011-08" db="EMBL/GenBank/DDBJ databases">
        <title>The complete genome of Methanofollis liminatans DSM 4140.</title>
        <authorList>
            <consortium name="US DOE Joint Genome Institute (JGI-PGF)"/>
            <person name="Lucas S."/>
            <person name="Han J."/>
            <person name="Lapidus A."/>
            <person name="Bruce D."/>
            <person name="Goodwin L."/>
            <person name="Pitluck S."/>
            <person name="Peters L."/>
            <person name="Kyrpides N."/>
            <person name="Mavromatis K."/>
            <person name="Ivanova N."/>
            <person name="Mikhailova N."/>
            <person name="Lu M."/>
            <person name="Detter J.C."/>
            <person name="Tapia R."/>
            <person name="Han C."/>
            <person name="Land M."/>
            <person name="Hauser L."/>
            <person name="Markowitz V."/>
            <person name="Cheng J.-F."/>
            <person name="Hugenholtz P."/>
            <person name="Woyke T."/>
            <person name="Wu D."/>
            <person name="Spring S."/>
            <person name="Schuler E."/>
            <person name="Brambilla E."/>
            <person name="Klenk H.-P."/>
            <person name="Eisen J.A."/>
        </authorList>
    </citation>
    <scope>NUCLEOTIDE SEQUENCE [LARGE SCALE GENOMIC DNA]</scope>
    <source>
        <strain evidence="7 8">DSM 4140</strain>
    </source>
</reference>
<dbReference type="InterPro" id="IPR000014">
    <property type="entry name" value="PAS"/>
</dbReference>
<dbReference type="Pfam" id="PF00015">
    <property type="entry name" value="MCPsignal"/>
    <property type="match status" value="1"/>
</dbReference>
<proteinExistence type="inferred from homology"/>
<dbReference type="Pfam" id="PF08448">
    <property type="entry name" value="PAS_4"/>
    <property type="match status" value="1"/>
</dbReference>
<dbReference type="InterPro" id="IPR004090">
    <property type="entry name" value="Chemotax_Me-accpt_rcpt"/>
</dbReference>
<name>J1KZ59_9EURY</name>
<dbReference type="GO" id="GO:0006935">
    <property type="term" value="P:chemotaxis"/>
    <property type="evidence" value="ECO:0007669"/>
    <property type="project" value="InterPro"/>
</dbReference>
<dbReference type="PROSITE" id="PS50885">
    <property type="entry name" value="HAMP"/>
    <property type="match status" value="1"/>
</dbReference>
<dbReference type="SUPFAM" id="SSF58104">
    <property type="entry name" value="Methyl-accepting chemotaxis protein (MCP) signaling domain"/>
    <property type="match status" value="1"/>
</dbReference>
<sequence>MSEQDATIEDCRREIAAIKEQSRKSEVLAEGMDQIPLPLHIIDQDYRIVYINRAAADLLGMKAADCIGKPCRDLYRTALCGSKNCPCRVAMDEGRTSNINNELSDGRWIACTGIPFRDASGRIAGAVEYFPDTTAQVRMVSDLLRVGEEARNGNLSARASLEAEGDFLKIAESVNGILDAVTGPLQLASSHVEQISRGITPEKVQGNYKGDLGTLVKNLNLCSEKLLALNQCVAVLQRMAVNDYTVRMEGNYEGGYGALAGAINEVMDRLLIIQGIVTHISQGDLSDLTELKKIGKRSENDNLRPALIAMEEGLLALVEDANMLAKAGREGRLSVRADASRHRGSFADVVDGVNNLLDAVVQPLDEGMKVAGALAQGDYTRSFSDSVPVAGDFREFKDALNRIIVNSREAFRQVIDAAEKVEYGTLEASKGGDQIAQATEQVALTSQRCADLGKKTLTGMEEISRRISDLSASNEEIASTSQEVLERAEGLAQTGRDAQKLGKEANAKIAIVEKIATESATDITQLNEEMRQINKIVKLITDISNQTNLLALNAAIEAARAGEHGRGFAVVAGEVRNLAGESKKATNDIENLITTIQQKSEKTARAIMSANSEITSSVESVDRAIRALNQIVEGAGMVTHDVSEIARAIEDQANTSNSVVQIVDDGTKLTRNNLDQIEDLAALAEETSASTEEIGSATHELNELASELRKQMGRFRI</sequence>
<evidence type="ECO:0000259" key="5">
    <source>
        <dbReference type="PROSITE" id="PS50112"/>
    </source>
</evidence>
<dbReference type="Pfam" id="PF18947">
    <property type="entry name" value="HAMP_2"/>
    <property type="match status" value="2"/>
</dbReference>
<evidence type="ECO:0000259" key="6">
    <source>
        <dbReference type="PROSITE" id="PS50885"/>
    </source>
</evidence>
<dbReference type="RefSeq" id="WP_004036998.1">
    <property type="nucleotide sequence ID" value="NZ_CM001555.1"/>
</dbReference>
<dbReference type="PANTHER" id="PTHR32089">
    <property type="entry name" value="METHYL-ACCEPTING CHEMOTAXIS PROTEIN MCPB"/>
    <property type="match status" value="1"/>
</dbReference>
<keyword evidence="1 3" id="KW-0807">Transducer</keyword>
<dbReference type="HOGENOM" id="CLU_000445_107_19_2"/>
<dbReference type="InterPro" id="IPR004089">
    <property type="entry name" value="MCPsignal_dom"/>
</dbReference>
<evidence type="ECO:0000313" key="8">
    <source>
        <dbReference type="Proteomes" id="UP000005095"/>
    </source>
</evidence>
<dbReference type="InterPro" id="IPR003660">
    <property type="entry name" value="HAMP_dom"/>
</dbReference>
<evidence type="ECO:0000259" key="4">
    <source>
        <dbReference type="PROSITE" id="PS50111"/>
    </source>
</evidence>
<evidence type="ECO:0000313" key="7">
    <source>
        <dbReference type="EMBL" id="EJG06002.1"/>
    </source>
</evidence>
<evidence type="ECO:0000256" key="1">
    <source>
        <dbReference type="ARBA" id="ARBA00023224"/>
    </source>
</evidence>
<evidence type="ECO:0000256" key="3">
    <source>
        <dbReference type="PROSITE-ProRule" id="PRU00284"/>
    </source>
</evidence>
<dbReference type="PANTHER" id="PTHR32089:SF112">
    <property type="entry name" value="LYSOZYME-LIKE PROTEIN-RELATED"/>
    <property type="match status" value="1"/>
</dbReference>
<comment type="similarity">
    <text evidence="2">Belongs to the methyl-accepting chemotaxis (MCP) protein family.</text>
</comment>
<dbReference type="Gene3D" id="3.30.450.20">
    <property type="entry name" value="PAS domain"/>
    <property type="match status" value="1"/>
</dbReference>
<gene>
    <name evidence="7" type="ORF">Metli_0024</name>
</gene>
<dbReference type="EMBL" id="CM001555">
    <property type="protein sequence ID" value="EJG06002.1"/>
    <property type="molecule type" value="Genomic_DNA"/>
</dbReference>
<dbReference type="Gene3D" id="1.20.120.1530">
    <property type="match status" value="2"/>
</dbReference>
<dbReference type="AlphaFoldDB" id="J1KZ59"/>
<keyword evidence="8" id="KW-1185">Reference proteome</keyword>
<feature type="domain" description="Methyl-accepting transducer" evidence="4">
    <location>
        <begin position="431"/>
        <end position="667"/>
    </location>
</feature>
<feature type="domain" description="PAS" evidence="5">
    <location>
        <begin position="24"/>
        <end position="69"/>
    </location>
</feature>
<dbReference type="STRING" id="28892.Metli_0024"/>
<feature type="domain" description="HAMP" evidence="6">
    <location>
        <begin position="228"/>
        <end position="275"/>
    </location>
</feature>